<dbReference type="AlphaFoldDB" id="A0A9P0F8U2"/>
<organism evidence="2 3">
    <name type="scientific">Brassicogethes aeneus</name>
    <name type="common">Rape pollen beetle</name>
    <name type="synonym">Meligethes aeneus</name>
    <dbReference type="NCBI Taxonomy" id="1431903"/>
    <lineage>
        <taxon>Eukaryota</taxon>
        <taxon>Metazoa</taxon>
        <taxon>Ecdysozoa</taxon>
        <taxon>Arthropoda</taxon>
        <taxon>Hexapoda</taxon>
        <taxon>Insecta</taxon>
        <taxon>Pterygota</taxon>
        <taxon>Neoptera</taxon>
        <taxon>Endopterygota</taxon>
        <taxon>Coleoptera</taxon>
        <taxon>Polyphaga</taxon>
        <taxon>Cucujiformia</taxon>
        <taxon>Nitidulidae</taxon>
        <taxon>Meligethinae</taxon>
        <taxon>Brassicogethes</taxon>
    </lineage>
</organism>
<accession>A0A9P0F8U2</accession>
<dbReference type="GO" id="GO:0032527">
    <property type="term" value="P:protein exit from endoplasmic reticulum"/>
    <property type="evidence" value="ECO:0007669"/>
    <property type="project" value="TreeGrafter"/>
</dbReference>
<dbReference type="InterPro" id="IPR036322">
    <property type="entry name" value="WD40_repeat_dom_sf"/>
</dbReference>
<dbReference type="InterPro" id="IPR056499">
    <property type="entry name" value="Beta-prop_HPS5-like"/>
</dbReference>
<evidence type="ECO:0000259" key="1">
    <source>
        <dbReference type="Pfam" id="PF23756"/>
    </source>
</evidence>
<dbReference type="Gene3D" id="2.130.10.10">
    <property type="entry name" value="YVTN repeat-like/Quinoprotein amine dehydrogenase"/>
    <property type="match status" value="1"/>
</dbReference>
<proteinExistence type="predicted"/>
<gene>
    <name evidence="2" type="ORF">MELIAE_LOCUS548</name>
</gene>
<dbReference type="PANTHER" id="PTHR23287:SF16">
    <property type="entry name" value="TECTONIN BETA-PROPELLER REPEAT-CONTAINING PROTEIN 2"/>
    <property type="match status" value="1"/>
</dbReference>
<reference evidence="2" key="1">
    <citation type="submission" date="2021-12" db="EMBL/GenBank/DDBJ databases">
        <authorList>
            <person name="King R."/>
        </authorList>
    </citation>
    <scope>NUCLEOTIDE SEQUENCE</scope>
</reference>
<dbReference type="OrthoDB" id="9930272at2759"/>
<evidence type="ECO:0000313" key="3">
    <source>
        <dbReference type="Proteomes" id="UP001154078"/>
    </source>
</evidence>
<dbReference type="Pfam" id="PF23756">
    <property type="entry name" value="Beta-prop_HPS5"/>
    <property type="match status" value="1"/>
</dbReference>
<dbReference type="InterPro" id="IPR015943">
    <property type="entry name" value="WD40/YVTN_repeat-like_dom_sf"/>
</dbReference>
<dbReference type="SUPFAM" id="SSF50978">
    <property type="entry name" value="WD40 repeat-like"/>
    <property type="match status" value="1"/>
</dbReference>
<keyword evidence="3" id="KW-1185">Reference proteome</keyword>
<dbReference type="Proteomes" id="UP001154078">
    <property type="component" value="Chromosome 1"/>
</dbReference>
<name>A0A9P0F8U2_BRAAE</name>
<dbReference type="EMBL" id="OV121132">
    <property type="protein sequence ID" value="CAH0546365.1"/>
    <property type="molecule type" value="Genomic_DNA"/>
</dbReference>
<dbReference type="GO" id="GO:0005737">
    <property type="term" value="C:cytoplasm"/>
    <property type="evidence" value="ECO:0007669"/>
    <property type="project" value="GOC"/>
</dbReference>
<dbReference type="PANTHER" id="PTHR23287">
    <property type="entry name" value="RUBY-EYE2-LIKE PROTEIN"/>
    <property type="match status" value="1"/>
</dbReference>
<protein>
    <recommendedName>
        <fullName evidence="1">HPS5-like beta-propeller domain-containing protein</fullName>
    </recommendedName>
</protein>
<sequence>MAHENVLREWAPLTDLFQKLPIKSKIGLFSQEIKITCLDVLPEFLALGTNLGIVYWYDRKRKNLERLRCENANTAITVVKIISTVDYMVACGNKAGNISIFQVPKSHPTSLPENLKPKNKQVERYTVSDLHRSSITVMEWSKNGMKLFSGDKVGGIVLTELDFYMHICKSIEIINESYEVIQLSYNQQRLLVSTTYRSIICQQYDKWKICQVGKKDRKVLGNFGGIIHQVGLKKDDCVLYCTRPGLRIWISDIDGNVQKTLLFKELLSKECLEVSLINPISKNLRSLRPQKEPCFSTLLPFNDDLVITHNGDVIYILDPTEMIILYTISHLRGVLDIATNKDEFFVLEEDRNIIRISFRPEVDDVPESPVDNTFSPISSSIKDLTTKLQASSIMSMIPPLLEPSTSVNIHTDETLIMNAEEATESPRRNRPPVTEEVQKSFDDIGKIEFNNKILFKKTKKKKQSMSASTNSLSSNSSEEKDLSFTRPTIMNLSTVGVLPDLRSPESIKNDIEYKERILADVLNLDKVTINLDKLNEANDKPDYIANAVIKVKDYRMETNDREVVDGKMVNGERKVEKSFNVPIKPLSSIVKTQNTPDCKHIPNEWRLSDIQVSGNSASDTSLTDWEIL</sequence>
<evidence type="ECO:0000313" key="2">
    <source>
        <dbReference type="EMBL" id="CAH0546365.1"/>
    </source>
</evidence>
<feature type="domain" description="HPS5-like beta-propeller" evidence="1">
    <location>
        <begin position="30"/>
        <end position="350"/>
    </location>
</feature>